<evidence type="ECO:0000256" key="1">
    <source>
        <dbReference type="ARBA" id="ARBA00004251"/>
    </source>
</evidence>
<evidence type="ECO:0000256" key="18">
    <source>
        <dbReference type="ARBA" id="ARBA00023018"/>
    </source>
</evidence>
<dbReference type="SMART" id="SM00409">
    <property type="entry name" value="IG"/>
    <property type="match status" value="3"/>
</dbReference>
<evidence type="ECO:0000259" key="33">
    <source>
        <dbReference type="PROSITE" id="PS50853"/>
    </source>
</evidence>
<dbReference type="FunFam" id="2.60.40.10:FF:000027">
    <property type="entry name" value="receptor-type tyrosine-protein phosphatase delta isoform X1"/>
    <property type="match status" value="1"/>
</dbReference>
<feature type="non-terminal residue" evidence="34">
    <location>
        <position position="1177"/>
    </location>
</feature>
<evidence type="ECO:0000256" key="16">
    <source>
        <dbReference type="ARBA" id="ARBA00022912"/>
    </source>
</evidence>
<dbReference type="FunFam" id="2.60.40.10:FF:000144">
    <property type="entry name" value="receptor-type tyrosine-protein phosphatase delta isoform X1"/>
    <property type="match status" value="1"/>
</dbReference>
<name>A0A7L3W8K1_9GRUI</name>
<dbReference type="GO" id="GO:0050808">
    <property type="term" value="P:synapse organization"/>
    <property type="evidence" value="ECO:0007669"/>
    <property type="project" value="UniProtKB-ARBA"/>
</dbReference>
<dbReference type="InterPro" id="IPR036179">
    <property type="entry name" value="Ig-like_dom_sf"/>
</dbReference>
<evidence type="ECO:0000256" key="25">
    <source>
        <dbReference type="ARBA" id="ARBA00023329"/>
    </source>
</evidence>
<evidence type="ECO:0000313" key="34">
    <source>
        <dbReference type="EMBL" id="NXV72427.1"/>
    </source>
</evidence>
<keyword evidence="18" id="KW-0770">Synapse</keyword>
<keyword evidence="17 31" id="KW-1133">Transmembrane helix</keyword>
<evidence type="ECO:0000256" key="10">
    <source>
        <dbReference type="ARBA" id="ARBA00022674"/>
    </source>
</evidence>
<dbReference type="InterPro" id="IPR036116">
    <property type="entry name" value="FN3_sf"/>
</dbReference>
<dbReference type="PROSITE" id="PS50853">
    <property type="entry name" value="FN3"/>
    <property type="match status" value="8"/>
</dbReference>
<organism evidence="34 35">
    <name type="scientific">Atlantisia rogersi</name>
    <name type="common">Inaccessible Island rail</name>
    <dbReference type="NCBI Taxonomy" id="2478892"/>
    <lineage>
        <taxon>Eukaryota</taxon>
        <taxon>Metazoa</taxon>
        <taxon>Chordata</taxon>
        <taxon>Craniata</taxon>
        <taxon>Vertebrata</taxon>
        <taxon>Euteleostomi</taxon>
        <taxon>Archelosauria</taxon>
        <taxon>Archosauria</taxon>
        <taxon>Dinosauria</taxon>
        <taxon>Saurischia</taxon>
        <taxon>Theropoda</taxon>
        <taxon>Coelurosauria</taxon>
        <taxon>Aves</taxon>
        <taxon>Neognathae</taxon>
        <taxon>Neoaves</taxon>
        <taxon>Gruiformes</taxon>
        <taxon>Rallidae</taxon>
        <taxon>Atlantisia</taxon>
    </lineage>
</organism>
<dbReference type="FunFam" id="2.60.40.10:FF:000036">
    <property type="entry name" value="receptor-type tyrosine-protein phosphatase delta isoform X1"/>
    <property type="match status" value="1"/>
</dbReference>
<dbReference type="SUPFAM" id="SSF49265">
    <property type="entry name" value="Fibronectin type III"/>
    <property type="match status" value="5"/>
</dbReference>
<keyword evidence="11 31" id="KW-0812">Transmembrane</keyword>
<keyword evidence="21" id="KW-0675">Receptor</keyword>
<dbReference type="FunFam" id="2.60.40.10:FF:000068">
    <property type="entry name" value="receptor-type tyrosine-protein phosphatase delta isoform X1"/>
    <property type="match status" value="1"/>
</dbReference>
<dbReference type="PRINTS" id="PR00014">
    <property type="entry name" value="FNTYPEIII"/>
</dbReference>
<dbReference type="OrthoDB" id="9066498at2759"/>
<keyword evidence="12" id="KW-0732">Signal</keyword>
<evidence type="ECO:0000256" key="20">
    <source>
        <dbReference type="ARBA" id="ARBA00023157"/>
    </source>
</evidence>
<dbReference type="Pfam" id="PF13927">
    <property type="entry name" value="Ig_3"/>
    <property type="match status" value="2"/>
</dbReference>
<dbReference type="FunFam" id="2.60.40.10:FF:000128">
    <property type="entry name" value="receptor-type tyrosine-protein phosphatase delta isoform X2"/>
    <property type="match status" value="1"/>
</dbReference>
<dbReference type="PROSITE" id="PS50835">
    <property type="entry name" value="IG_LIKE"/>
    <property type="match status" value="2"/>
</dbReference>
<dbReference type="GO" id="GO:0007155">
    <property type="term" value="P:cell adhesion"/>
    <property type="evidence" value="ECO:0007669"/>
    <property type="project" value="UniProtKB-KW"/>
</dbReference>
<keyword evidence="23" id="KW-0966">Cell projection</keyword>
<dbReference type="FunFam" id="2.60.40.10:FF:000098">
    <property type="entry name" value="receptor-type tyrosine-protein phosphatase F isoform X1"/>
    <property type="match status" value="1"/>
</dbReference>
<keyword evidence="16" id="KW-0904">Protein phosphatase</keyword>
<evidence type="ECO:0000256" key="3">
    <source>
        <dbReference type="ARBA" id="ARBA00004484"/>
    </source>
</evidence>
<dbReference type="AlphaFoldDB" id="A0A7L3W8K1"/>
<dbReference type="FunFam" id="2.60.40.10:FF:000010">
    <property type="entry name" value="receptor-type tyrosine-protein phosphatase delta isoform X1"/>
    <property type="match status" value="1"/>
</dbReference>
<evidence type="ECO:0000256" key="2">
    <source>
        <dbReference type="ARBA" id="ARBA00004432"/>
    </source>
</evidence>
<dbReference type="GO" id="GO:0008201">
    <property type="term" value="F:heparin binding"/>
    <property type="evidence" value="ECO:0007669"/>
    <property type="project" value="UniProtKB-KW"/>
</dbReference>
<accession>A0A7L3W8K1</accession>
<feature type="domain" description="Ig-like" evidence="32">
    <location>
        <begin position="121"/>
        <end position="203"/>
    </location>
</feature>
<keyword evidence="14" id="KW-0378">Hydrolase</keyword>
<evidence type="ECO:0000256" key="19">
    <source>
        <dbReference type="ARBA" id="ARBA00023136"/>
    </source>
</evidence>
<dbReference type="PANTHER" id="PTHR46957:SF11">
    <property type="entry name" value="PROTEIN-TYROSINE-PHOSPHATASE"/>
    <property type="match status" value="1"/>
</dbReference>
<evidence type="ECO:0000259" key="32">
    <source>
        <dbReference type="PROSITE" id="PS50835"/>
    </source>
</evidence>
<feature type="domain" description="Fibronectin type-III" evidence="33">
    <location>
        <begin position="403"/>
        <end position="492"/>
    </location>
</feature>
<feature type="domain" description="Fibronectin type-III" evidence="33">
    <location>
        <begin position="210"/>
        <end position="300"/>
    </location>
</feature>
<evidence type="ECO:0000256" key="4">
    <source>
        <dbReference type="ARBA" id="ARBA00004489"/>
    </source>
</evidence>
<dbReference type="EMBL" id="VZUJ01047301">
    <property type="protein sequence ID" value="NXV72427.1"/>
    <property type="molecule type" value="Genomic_DNA"/>
</dbReference>
<evidence type="ECO:0000256" key="22">
    <source>
        <dbReference type="ARBA" id="ARBA00023180"/>
    </source>
</evidence>
<protein>
    <recommendedName>
        <fullName evidence="29">Receptor-type tyrosine-protein phosphatase S</fullName>
        <ecNumber evidence="7">3.1.3.48</ecNumber>
    </recommendedName>
</protein>
<evidence type="ECO:0000256" key="13">
    <source>
        <dbReference type="ARBA" id="ARBA00022737"/>
    </source>
</evidence>
<feature type="domain" description="Ig-like" evidence="32">
    <location>
        <begin position="9"/>
        <end position="113"/>
    </location>
</feature>
<gene>
    <name evidence="34" type="primary">Ptprd_0</name>
    <name evidence="34" type="ORF">ATLROG_R04670</name>
</gene>
<dbReference type="Gene3D" id="2.60.40.10">
    <property type="entry name" value="Immunoglobulins"/>
    <property type="match status" value="10"/>
</dbReference>
<evidence type="ECO:0000256" key="5">
    <source>
        <dbReference type="ARBA" id="ARBA00004624"/>
    </source>
</evidence>
<evidence type="ECO:0000256" key="14">
    <source>
        <dbReference type="ARBA" id="ARBA00022801"/>
    </source>
</evidence>
<evidence type="ECO:0000256" key="11">
    <source>
        <dbReference type="ARBA" id="ARBA00022692"/>
    </source>
</evidence>
<dbReference type="EC" id="3.1.3.48" evidence="7"/>
<dbReference type="CDD" id="cd05739">
    <property type="entry name" value="IgI_3_RPTP_IIa_LAR_like"/>
    <property type="match status" value="1"/>
</dbReference>
<dbReference type="Proteomes" id="UP000518911">
    <property type="component" value="Unassembled WGS sequence"/>
</dbReference>
<dbReference type="CDD" id="cd05738">
    <property type="entry name" value="IgI_2_RPTP_IIa_LAR_like"/>
    <property type="match status" value="1"/>
</dbReference>
<dbReference type="InterPro" id="IPR013783">
    <property type="entry name" value="Ig-like_fold"/>
</dbReference>
<feature type="domain" description="Fibronectin type-III" evidence="33">
    <location>
        <begin position="806"/>
        <end position="901"/>
    </location>
</feature>
<feature type="non-terminal residue" evidence="34">
    <location>
        <position position="1"/>
    </location>
</feature>
<evidence type="ECO:0000256" key="7">
    <source>
        <dbReference type="ARBA" id="ARBA00013064"/>
    </source>
</evidence>
<evidence type="ECO:0000256" key="17">
    <source>
        <dbReference type="ARBA" id="ARBA00022989"/>
    </source>
</evidence>
<comment type="catalytic activity">
    <reaction evidence="28">
        <text>O-phospho-L-tyrosyl-[protein] + H2O = L-tyrosyl-[protein] + phosphate</text>
        <dbReference type="Rhea" id="RHEA:10684"/>
        <dbReference type="Rhea" id="RHEA-COMP:10136"/>
        <dbReference type="Rhea" id="RHEA-COMP:20101"/>
        <dbReference type="ChEBI" id="CHEBI:15377"/>
        <dbReference type="ChEBI" id="CHEBI:43474"/>
        <dbReference type="ChEBI" id="CHEBI:46858"/>
        <dbReference type="ChEBI" id="CHEBI:61978"/>
        <dbReference type="EC" id="3.1.3.48"/>
    </reaction>
</comment>
<dbReference type="InterPro" id="IPR003598">
    <property type="entry name" value="Ig_sub2"/>
</dbReference>
<evidence type="ECO:0000256" key="27">
    <source>
        <dbReference type="ARBA" id="ARBA00034105"/>
    </source>
</evidence>
<evidence type="ECO:0000256" key="15">
    <source>
        <dbReference type="ARBA" id="ARBA00022889"/>
    </source>
</evidence>
<dbReference type="InterPro" id="IPR003961">
    <property type="entry name" value="FN3_dom"/>
</dbReference>
<dbReference type="GO" id="GO:0005886">
    <property type="term" value="C:plasma membrane"/>
    <property type="evidence" value="ECO:0007669"/>
    <property type="project" value="UniProtKB-SubCell"/>
</dbReference>
<dbReference type="Pfam" id="PF00041">
    <property type="entry name" value="fn3"/>
    <property type="match status" value="8"/>
</dbReference>
<feature type="region of interest" description="Disordered" evidence="30">
    <location>
        <begin position="486"/>
        <end position="507"/>
    </location>
</feature>
<evidence type="ECO:0000256" key="8">
    <source>
        <dbReference type="ARBA" id="ARBA00022475"/>
    </source>
</evidence>
<dbReference type="CDD" id="cd00063">
    <property type="entry name" value="FN3"/>
    <property type="match status" value="8"/>
</dbReference>
<dbReference type="InterPro" id="IPR007110">
    <property type="entry name" value="Ig-like_dom"/>
</dbReference>
<feature type="domain" description="Fibronectin type-III" evidence="33">
    <location>
        <begin position="906"/>
        <end position="992"/>
    </location>
</feature>
<keyword evidence="13" id="KW-0677">Repeat</keyword>
<keyword evidence="35" id="KW-1185">Reference proteome</keyword>
<comment type="caution">
    <text evidence="34">The sequence shown here is derived from an EMBL/GenBank/DDBJ whole genome shotgun (WGS) entry which is preliminary data.</text>
</comment>
<evidence type="ECO:0000256" key="29">
    <source>
        <dbReference type="ARBA" id="ARBA00073611"/>
    </source>
</evidence>
<evidence type="ECO:0000256" key="24">
    <source>
        <dbReference type="ARBA" id="ARBA00023319"/>
    </source>
</evidence>
<evidence type="ECO:0000256" key="9">
    <source>
        <dbReference type="ARBA" id="ARBA00022599"/>
    </source>
</evidence>
<feature type="domain" description="Fibronectin type-III" evidence="33">
    <location>
        <begin position="305"/>
        <end position="401"/>
    </location>
</feature>
<keyword evidence="8" id="KW-1003">Cell membrane</keyword>
<keyword evidence="20" id="KW-1015">Disulfide bond</keyword>
<feature type="region of interest" description="Disordered" evidence="30">
    <location>
        <begin position="286"/>
        <end position="308"/>
    </location>
</feature>
<evidence type="ECO:0000256" key="6">
    <source>
        <dbReference type="ARBA" id="ARBA00010504"/>
    </source>
</evidence>
<dbReference type="SMART" id="SM00060">
    <property type="entry name" value="FN3"/>
    <property type="match status" value="8"/>
</dbReference>
<evidence type="ECO:0000256" key="26">
    <source>
        <dbReference type="ARBA" id="ARBA00034102"/>
    </source>
</evidence>
<evidence type="ECO:0000256" key="30">
    <source>
        <dbReference type="SAM" id="MobiDB-lite"/>
    </source>
</evidence>
<evidence type="ECO:0000313" key="35">
    <source>
        <dbReference type="Proteomes" id="UP000518911"/>
    </source>
</evidence>
<proteinExistence type="inferred from homology"/>
<dbReference type="FunFam" id="2.60.40.10:FF:000015">
    <property type="entry name" value="receptor-type tyrosine-protein phosphatase delta isoform X2"/>
    <property type="match status" value="1"/>
</dbReference>
<dbReference type="GO" id="GO:0004725">
    <property type="term" value="F:protein tyrosine phosphatase activity"/>
    <property type="evidence" value="ECO:0007669"/>
    <property type="project" value="UniProtKB-EC"/>
</dbReference>
<sequence length="1177" mass="130538">EDQIPRGFPTIDMGPQLKVVERTRTATMLCAASGNPDPEITWFKDFLPVDTSNNNGRIKQLRSASSHRLFGNIFYIHTGALQIELSEESDQGKYECVATNSAGTRYSAPANLYVRVRRVPPRFSIPPTNHEIMPGGSVNITCVAVGSPMPYVKWMLGAEDLTPEDDMPIGRNVLELNDVRQSANYTCVAMSTLGVIEAIAQITVKALPKPPGTPVVTESTATSITLTWDSGNPEPVSYYIIQHKPKNSEEPYKEIDGVATTRYSVAGLSPYSEYEFRVVAVNNIGRGPPSEPVSTRTSEQAPSSAPRSVQARMLSSTTILVQWEEPEEPNGQIQGYRVYYTMDPTQHVNSWMKHNVADSHITTIGNLVPQKTYSVKVLAFTSVGDGPLSSDIQVITQTGVPGQPLNFKAEPESETSILLSWTPPRSDTISSYELVYKDGEHGEEQRVSTEPTTSYRLQGLKPNSLYLFRLAARSPQGLGASTAEISARTMQSKPSAPPQDISCTSPSSTSILVSWKPPPVEKQNGIITEYSIKYVGIDGEDVKPHEILGISSDNTQYLLEQLEKWTEYRISVTAHTDVGPGPESLAVLIRTDEDVPSGPPRKVEVEAVNSSAVKVSWRSPVPNKQHGQIRGYQVHYVRMENGEPKGQPMLKDIMLADAQWEYDDTTEHEMIISGLQPETTYSFTVTAYTTKGDGARSKPKLISTTGAVPGKPRIVISHTQMNTALIQWHPPVDTFGPLQGYRLKFGRKDMDTFTTMEFSEKEDHFTATDIHKGASYVFRLSARNKVGFGEEMVKEISVPEEVPSGFPQNLHSESSTSTSVQLTWQMPLLAERNGIITKYTILYRDINVAYQPVELPVVPADTTMTLSGLKPDTTYDVKVRAHTSKGPGPYSPSVQFRTLPVDQAVFAKNFHVKAVMKTSVLLSWEIPENYNSALPFKILYDDGKMVVEVDGRATQKLITNLKPETSYSFVLTNRGNSAGGLQHRVTAKTAPDVLRTKPVFIGKTNLDGMITVELPEVPSNENIKGYYIVIVPLKRSRGKFIKPWESPDEMELDELLKEIARKRRSIRLGREVELKPYIAAHFEVLPTEFTLGDKKHYGGFENKQLQSGQEYVFFVLAVMEHSESTMYATSPYSDPVVSMDLDPQPITDEEEGLIWVVGPVLAVVFIICIVIAILLYK</sequence>
<dbReference type="GO" id="GO:0043204">
    <property type="term" value="C:perikaryon"/>
    <property type="evidence" value="ECO:0007669"/>
    <property type="project" value="UniProtKB-SubCell"/>
</dbReference>
<dbReference type="FunFam" id="2.60.40.10:FF:000066">
    <property type="entry name" value="receptor-type tyrosine-protein phosphatase delta isoform X1"/>
    <property type="match status" value="1"/>
</dbReference>
<keyword evidence="19 31" id="KW-0472">Membrane</keyword>
<dbReference type="SUPFAM" id="SSF48726">
    <property type="entry name" value="Immunoglobulin"/>
    <property type="match status" value="2"/>
</dbReference>
<evidence type="ECO:0000256" key="12">
    <source>
        <dbReference type="ARBA" id="ARBA00022729"/>
    </source>
</evidence>
<evidence type="ECO:0000256" key="23">
    <source>
        <dbReference type="ARBA" id="ARBA00023273"/>
    </source>
</evidence>
<keyword evidence="25" id="KW-0968">Cytoplasmic vesicle</keyword>
<dbReference type="PANTHER" id="PTHR46957">
    <property type="entry name" value="CYTOKINE RECEPTOR"/>
    <property type="match status" value="1"/>
</dbReference>
<dbReference type="SMART" id="SM00408">
    <property type="entry name" value="IGc2"/>
    <property type="match status" value="2"/>
</dbReference>
<feature type="transmembrane region" description="Helical" evidence="31">
    <location>
        <begin position="1153"/>
        <end position="1176"/>
    </location>
</feature>
<dbReference type="GO" id="GO:0030426">
    <property type="term" value="C:growth cone"/>
    <property type="evidence" value="ECO:0007669"/>
    <property type="project" value="UniProtKB-SubCell"/>
</dbReference>
<dbReference type="InterPro" id="IPR003599">
    <property type="entry name" value="Ig_sub"/>
</dbReference>
<dbReference type="GO" id="GO:0014069">
    <property type="term" value="C:postsynaptic density"/>
    <property type="evidence" value="ECO:0007669"/>
    <property type="project" value="UniProtKB-SubCell"/>
</dbReference>
<dbReference type="InterPro" id="IPR050713">
    <property type="entry name" value="RTP_Phos/Ushers"/>
</dbReference>
<feature type="domain" description="Fibronectin type-III" evidence="33">
    <location>
        <begin position="708"/>
        <end position="801"/>
    </location>
</feature>
<dbReference type="GO" id="GO:0030672">
    <property type="term" value="C:synaptic vesicle membrane"/>
    <property type="evidence" value="ECO:0007669"/>
    <property type="project" value="UniProtKB-SubCell"/>
</dbReference>
<keyword evidence="22" id="KW-0325">Glycoprotein</keyword>
<feature type="domain" description="Fibronectin type-III" evidence="33">
    <location>
        <begin position="599"/>
        <end position="707"/>
    </location>
</feature>
<feature type="domain" description="Fibronectin type-III" evidence="33">
    <location>
        <begin position="497"/>
        <end position="594"/>
    </location>
</feature>
<keyword evidence="24" id="KW-0393">Immunoglobulin domain</keyword>
<feature type="compositionally biased region" description="Polar residues" evidence="30">
    <location>
        <begin position="292"/>
        <end position="308"/>
    </location>
</feature>
<evidence type="ECO:0000256" key="31">
    <source>
        <dbReference type="SAM" id="Phobius"/>
    </source>
</evidence>
<reference evidence="34 35" key="1">
    <citation type="submission" date="2019-09" db="EMBL/GenBank/DDBJ databases">
        <title>Bird 10,000 Genomes (B10K) Project - Family phase.</title>
        <authorList>
            <person name="Zhang G."/>
        </authorList>
    </citation>
    <scope>NUCLEOTIDE SEQUENCE [LARGE SCALE GENOMIC DNA]</scope>
    <source>
        <strain evidence="34">OUT-0055</strain>
        <tissue evidence="34">Blood</tissue>
    </source>
</reference>
<keyword evidence="9" id="KW-0771">Synaptosome</keyword>
<keyword evidence="10" id="KW-0358">Heparin-binding</keyword>
<keyword evidence="15" id="KW-0130">Cell adhesion</keyword>
<evidence type="ECO:0000256" key="28">
    <source>
        <dbReference type="ARBA" id="ARBA00051722"/>
    </source>
</evidence>
<dbReference type="FunFam" id="2.60.40.10:FF:000082">
    <property type="entry name" value="receptor-type tyrosine-protein phosphatase delta isoform X2"/>
    <property type="match status" value="1"/>
</dbReference>
<comment type="similarity">
    <text evidence="6">Belongs to the protein-tyrosine phosphatase family. Receptor class 2A subfamily.</text>
</comment>
<evidence type="ECO:0000256" key="21">
    <source>
        <dbReference type="ARBA" id="ARBA00023170"/>
    </source>
</evidence>
<comment type="subcellular location">
    <subcellularLocation>
        <location evidence="1">Cell membrane</location>
        <topology evidence="1">Single-pass type I membrane protein</topology>
    </subcellularLocation>
    <subcellularLocation>
        <location evidence="4">Cell projection</location>
        <location evidence="4">Axon</location>
    </subcellularLocation>
    <subcellularLocation>
        <location evidence="5">Cell projection</location>
        <location evidence="5">Growth cone</location>
    </subcellularLocation>
    <subcellularLocation>
        <location evidence="2">Cytoplasmic vesicle</location>
        <location evidence="2">Secretory vesicle</location>
        <location evidence="2">Synaptic vesicle membrane</location>
    </subcellularLocation>
    <subcellularLocation>
        <location evidence="3">Perikaryon</location>
    </subcellularLocation>
    <subcellularLocation>
        <location evidence="27">Postsynaptic density</location>
    </subcellularLocation>
    <subcellularLocation>
        <location evidence="26">Synapse</location>
        <location evidence="26">Synaptosome</location>
    </subcellularLocation>
</comment>